<dbReference type="InterPro" id="IPR019991">
    <property type="entry name" value="GTP-bd_ribosome_bgen"/>
</dbReference>
<organism evidence="12 13">
    <name type="scientific">Paenibacillus swuensis</name>
    <dbReference type="NCBI Taxonomy" id="1178515"/>
    <lineage>
        <taxon>Bacteria</taxon>
        <taxon>Bacillati</taxon>
        <taxon>Bacillota</taxon>
        <taxon>Bacilli</taxon>
        <taxon>Bacillales</taxon>
        <taxon>Paenibacillaceae</taxon>
        <taxon>Paenibacillus</taxon>
    </lineage>
</organism>
<dbReference type="PROSITE" id="PS51721">
    <property type="entry name" value="G_CP"/>
    <property type="match status" value="1"/>
</dbReference>
<dbReference type="RefSeq" id="WP_068608291.1">
    <property type="nucleotide sequence ID" value="NZ_CP011388.1"/>
</dbReference>
<dbReference type="PIRSF" id="PIRSF006230">
    <property type="entry name" value="MG442"/>
    <property type="match status" value="1"/>
</dbReference>
<comment type="subcellular location">
    <subcellularLocation>
        <location evidence="1 9">Cytoplasm</location>
    </subcellularLocation>
</comment>
<accession>A0A172TKE7</accession>
<evidence type="ECO:0000256" key="5">
    <source>
        <dbReference type="ARBA" id="ARBA00022741"/>
    </source>
</evidence>
<dbReference type="GO" id="GO:0005737">
    <property type="term" value="C:cytoplasm"/>
    <property type="evidence" value="ECO:0007669"/>
    <property type="project" value="UniProtKB-SubCell"/>
</dbReference>
<dbReference type="Gene3D" id="3.40.50.300">
    <property type="entry name" value="P-loop containing nucleotide triphosphate hydrolases"/>
    <property type="match status" value="1"/>
</dbReference>
<dbReference type="GO" id="GO:0042254">
    <property type="term" value="P:ribosome biogenesis"/>
    <property type="evidence" value="ECO:0007669"/>
    <property type="project" value="UniProtKB-KW"/>
</dbReference>
<evidence type="ECO:0000313" key="13">
    <source>
        <dbReference type="Proteomes" id="UP000076927"/>
    </source>
</evidence>
<dbReference type="Gene3D" id="1.10.1580.10">
    <property type="match status" value="1"/>
</dbReference>
<sequence>MAIQWFPGHMTRARRQIQEKLKLIDIVIELLDARVPLSSRNPMIDEILQDKPRIIVLNKADLADPQVTEQWVNYFAEEGVSAFPIDASSGHKVGDILPKAKFTLADKIQRQINKGINPRAIRALIVGIPNVGKSTLINKMAGKNIAVTGDKPGVTKGQQWIKVGTEMELLDTPGILWPKFEDQQVGYRLAVVGSIKEEIIHLDDIAFYAIRYMAKYYLNNLQERFGIEYVPEDLENPNEVVKIMEEIGRKRGCIVSGGRVDLDKTSILFLRELRAGKLGRISFERPADQGAF</sequence>
<evidence type="ECO:0000313" key="12">
    <source>
        <dbReference type="EMBL" id="ANE47521.1"/>
    </source>
</evidence>
<dbReference type="FunFam" id="1.10.1580.10:FF:000003">
    <property type="entry name" value="Ribosome biogenesis GTPase A"/>
    <property type="match status" value="1"/>
</dbReference>
<dbReference type="GO" id="GO:0003723">
    <property type="term" value="F:RNA binding"/>
    <property type="evidence" value="ECO:0007669"/>
    <property type="project" value="UniProtKB-KW"/>
</dbReference>
<dbReference type="KEGG" id="pswu:SY83_15915"/>
<comment type="similarity">
    <text evidence="9">Belongs to the TRAFAC class YlqF/YawG GTPase family. MTG1 subfamily.</text>
</comment>
<keyword evidence="3 9" id="KW-0963">Cytoplasm</keyword>
<dbReference type="GO" id="GO:0006412">
    <property type="term" value="P:translation"/>
    <property type="evidence" value="ECO:0007669"/>
    <property type="project" value="TreeGrafter"/>
</dbReference>
<keyword evidence="4" id="KW-0690">Ribosome biogenesis</keyword>
<proteinExistence type="inferred from homology"/>
<name>A0A172TKE7_9BACL</name>
<evidence type="ECO:0000256" key="7">
    <source>
        <dbReference type="ARBA" id="ARBA00022884"/>
    </source>
</evidence>
<evidence type="ECO:0000256" key="1">
    <source>
        <dbReference type="ARBA" id="ARBA00004496"/>
    </source>
</evidence>
<dbReference type="CDD" id="cd00882">
    <property type="entry name" value="Ras_like_GTPase"/>
    <property type="match status" value="1"/>
</dbReference>
<dbReference type="EMBL" id="CP011388">
    <property type="protein sequence ID" value="ANE47521.1"/>
    <property type="molecule type" value="Genomic_DNA"/>
</dbReference>
<dbReference type="PRINTS" id="PR00326">
    <property type="entry name" value="GTP1OBG"/>
</dbReference>
<keyword evidence="8 9" id="KW-0342">GTP-binding</keyword>
<dbReference type="AlphaFoldDB" id="A0A172TKE7"/>
<gene>
    <name evidence="12" type="ORF">SY83_15915</name>
</gene>
<evidence type="ECO:0000256" key="8">
    <source>
        <dbReference type="ARBA" id="ARBA00023134"/>
    </source>
</evidence>
<comment type="function">
    <text evidence="9">Required for a late step of 50S ribosomal subunit assembly. Has GTPase activity.</text>
</comment>
<dbReference type="InterPro" id="IPR030378">
    <property type="entry name" value="G_CP_dom"/>
</dbReference>
<feature type="binding site" evidence="10">
    <location>
        <begin position="58"/>
        <end position="61"/>
    </location>
    <ligand>
        <name>GTP</name>
        <dbReference type="ChEBI" id="CHEBI:37565"/>
    </ligand>
</feature>
<dbReference type="PATRIC" id="fig|1178515.4.peg.3200"/>
<evidence type="ECO:0000256" key="4">
    <source>
        <dbReference type="ARBA" id="ARBA00022517"/>
    </source>
</evidence>
<dbReference type="InterPro" id="IPR006073">
    <property type="entry name" value="GTP-bd"/>
</dbReference>
<evidence type="ECO:0000259" key="11">
    <source>
        <dbReference type="PROSITE" id="PS51721"/>
    </source>
</evidence>
<dbReference type="InterPro" id="IPR027417">
    <property type="entry name" value="P-loop_NTPase"/>
</dbReference>
<keyword evidence="6" id="KW-0378">Hydrolase</keyword>
<dbReference type="Proteomes" id="UP000076927">
    <property type="component" value="Chromosome"/>
</dbReference>
<evidence type="ECO:0000256" key="6">
    <source>
        <dbReference type="ARBA" id="ARBA00022801"/>
    </source>
</evidence>
<dbReference type="OrthoDB" id="9779790at2"/>
<dbReference type="FunFam" id="3.40.50.300:FF:000590">
    <property type="entry name" value="Ribosome biogenesis GTPase A"/>
    <property type="match status" value="1"/>
</dbReference>
<evidence type="ECO:0000256" key="2">
    <source>
        <dbReference type="ARBA" id="ARBA00014898"/>
    </source>
</evidence>
<keyword evidence="5 9" id="KW-0547">Nucleotide-binding</keyword>
<dbReference type="Pfam" id="PF01926">
    <property type="entry name" value="MMR_HSR1"/>
    <property type="match status" value="1"/>
</dbReference>
<protein>
    <recommendedName>
        <fullName evidence="2 9">Ribosome biogenesis GTPase A</fullName>
    </recommendedName>
</protein>
<feature type="binding site" evidence="10">
    <location>
        <begin position="130"/>
        <end position="135"/>
    </location>
    <ligand>
        <name>GTP</name>
        <dbReference type="ChEBI" id="CHEBI:37565"/>
    </ligand>
</feature>
<dbReference type="InterPro" id="IPR016478">
    <property type="entry name" value="GTPase_MTG1"/>
</dbReference>
<reference evidence="12 13" key="1">
    <citation type="submission" date="2015-01" db="EMBL/GenBank/DDBJ databases">
        <title>Paenibacillus swuensis/DY6/whole genome sequencing.</title>
        <authorList>
            <person name="Kim M.K."/>
            <person name="Srinivasan S."/>
            <person name="Lee J.-J."/>
        </authorList>
    </citation>
    <scope>NUCLEOTIDE SEQUENCE [LARGE SCALE GENOMIC DNA]</scope>
    <source>
        <strain evidence="12 13">DY6</strain>
    </source>
</reference>
<keyword evidence="7" id="KW-0694">RNA-binding</keyword>
<dbReference type="CDD" id="cd01856">
    <property type="entry name" value="YlqF"/>
    <property type="match status" value="1"/>
</dbReference>
<dbReference type="GO" id="GO:0003924">
    <property type="term" value="F:GTPase activity"/>
    <property type="evidence" value="ECO:0007669"/>
    <property type="project" value="TreeGrafter"/>
</dbReference>
<evidence type="ECO:0000256" key="3">
    <source>
        <dbReference type="ARBA" id="ARBA00022490"/>
    </source>
</evidence>
<feature type="binding site" evidence="10">
    <location>
        <position position="174"/>
    </location>
    <ligand>
        <name>GTP</name>
        <dbReference type="ChEBI" id="CHEBI:37565"/>
    </ligand>
</feature>
<dbReference type="STRING" id="1178515.SY83_15915"/>
<feature type="domain" description="CP-type G" evidence="11">
    <location>
        <begin position="14"/>
        <end position="178"/>
    </location>
</feature>
<dbReference type="PANTHER" id="PTHR45782:SF4">
    <property type="entry name" value="MITOCHONDRIAL RIBOSOME-ASSOCIATED GTPASE 1"/>
    <property type="match status" value="1"/>
</dbReference>
<keyword evidence="13" id="KW-1185">Reference proteome</keyword>
<dbReference type="GO" id="GO:0005525">
    <property type="term" value="F:GTP binding"/>
    <property type="evidence" value="ECO:0007669"/>
    <property type="project" value="UniProtKB-KW"/>
</dbReference>
<evidence type="ECO:0000256" key="9">
    <source>
        <dbReference type="PIRNR" id="PIRNR006230"/>
    </source>
</evidence>
<evidence type="ECO:0000256" key="10">
    <source>
        <dbReference type="PIRSR" id="PIRSR006230-1"/>
    </source>
</evidence>
<dbReference type="NCBIfam" id="TIGR03596">
    <property type="entry name" value="GTPase_YlqF"/>
    <property type="match status" value="1"/>
</dbReference>
<dbReference type="SUPFAM" id="SSF52540">
    <property type="entry name" value="P-loop containing nucleoside triphosphate hydrolases"/>
    <property type="match status" value="1"/>
</dbReference>
<dbReference type="InterPro" id="IPR023179">
    <property type="entry name" value="GTP-bd_ortho_bundle_sf"/>
</dbReference>
<dbReference type="PANTHER" id="PTHR45782">
    <property type="entry name" value="MITOCHONDRIAL RIBOSOME-ASSOCIATED GTPASE 1"/>
    <property type="match status" value="1"/>
</dbReference>